<dbReference type="EMBL" id="CEKZ01000003">
    <property type="protein sequence ID" value="CEQ02892.1"/>
    <property type="molecule type" value="Genomic_DNA"/>
</dbReference>
<keyword evidence="2" id="KW-0732">Signal</keyword>
<gene>
    <name evidence="3" type="ORF">R28058_06251</name>
</gene>
<evidence type="ECO:0000256" key="2">
    <source>
        <dbReference type="SAM" id="SignalP"/>
    </source>
</evidence>
<sequence>MKKIYIVLAFLMIITLSGCSSSNEKDSKEESKQVINKDEKDSKNDFKEVVNNNEKVSKEVKNVEETYPQSIAYFAALNQLENIKNKDEATNLLSDLQSYIVENYPYDYSQAKDKPILETLEDFGLMEKLLIVNNDHMFYEATNHKNTIGLNYYAKGENDVRNNNIIVTTDDFQLQNKVCKNNIKELKIHAIYESVLKELVKNSDIDKKLKEIEEKFKDYEKKEMNDDIVVYKFNKDKEYLTLVYSKVENKIKSLNYSNNESLSSESAYIKDGKLEIRIINKVDDLSEQEKLFNEVLGS</sequence>
<dbReference type="Proteomes" id="UP000049127">
    <property type="component" value="Unassembled WGS sequence"/>
</dbReference>
<protein>
    <recommendedName>
        <fullName evidence="5">Lipoprotein</fullName>
    </recommendedName>
</protein>
<feature type="compositionally biased region" description="Basic and acidic residues" evidence="1">
    <location>
        <begin position="23"/>
        <end position="43"/>
    </location>
</feature>
<evidence type="ECO:0000313" key="4">
    <source>
        <dbReference type="Proteomes" id="UP000049127"/>
    </source>
</evidence>
<dbReference type="PROSITE" id="PS51257">
    <property type="entry name" value="PROKAR_LIPOPROTEIN"/>
    <property type="match status" value="1"/>
</dbReference>
<organism evidence="3 4">
    <name type="scientific">Paraclostridium sordellii</name>
    <name type="common">Clostridium sordellii</name>
    <dbReference type="NCBI Taxonomy" id="1505"/>
    <lineage>
        <taxon>Bacteria</taxon>
        <taxon>Bacillati</taxon>
        <taxon>Bacillota</taxon>
        <taxon>Clostridia</taxon>
        <taxon>Peptostreptococcales</taxon>
        <taxon>Peptostreptococcaceae</taxon>
        <taxon>Paraclostridium</taxon>
    </lineage>
</organism>
<dbReference type="OrthoDB" id="2957942at2"/>
<dbReference type="RefSeq" id="WP_055341443.1">
    <property type="nucleotide sequence ID" value="NZ_CEKZ01000003.1"/>
</dbReference>
<name>A0A0C7QQ80_PARSO</name>
<reference evidence="3 4" key="1">
    <citation type="submission" date="2015-01" db="EMBL/GenBank/DDBJ databases">
        <authorList>
            <person name="Aslett A.Martin."/>
            <person name="De Silva Nishadi"/>
        </authorList>
    </citation>
    <scope>NUCLEOTIDE SEQUENCE [LARGE SCALE GENOMIC DNA]</scope>
    <source>
        <strain evidence="3 4">R28058</strain>
    </source>
</reference>
<dbReference type="AlphaFoldDB" id="A0A0C7QQ80"/>
<feature type="region of interest" description="Disordered" evidence="1">
    <location>
        <begin position="20"/>
        <end position="43"/>
    </location>
</feature>
<evidence type="ECO:0008006" key="5">
    <source>
        <dbReference type="Google" id="ProtNLM"/>
    </source>
</evidence>
<proteinExistence type="predicted"/>
<evidence type="ECO:0000313" key="3">
    <source>
        <dbReference type="EMBL" id="CEQ02892.1"/>
    </source>
</evidence>
<accession>A0A0C7QQ80</accession>
<feature type="chain" id="PRO_5002196252" description="Lipoprotein" evidence="2">
    <location>
        <begin position="23"/>
        <end position="298"/>
    </location>
</feature>
<feature type="signal peptide" evidence="2">
    <location>
        <begin position="1"/>
        <end position="22"/>
    </location>
</feature>
<evidence type="ECO:0000256" key="1">
    <source>
        <dbReference type="SAM" id="MobiDB-lite"/>
    </source>
</evidence>